<name>A0A6B0U2Y8_IXORI</name>
<accession>A0A6B0U2Y8</accession>
<organism evidence="2">
    <name type="scientific">Ixodes ricinus</name>
    <name type="common">Common tick</name>
    <name type="synonym">Acarus ricinus</name>
    <dbReference type="NCBI Taxonomy" id="34613"/>
    <lineage>
        <taxon>Eukaryota</taxon>
        <taxon>Metazoa</taxon>
        <taxon>Ecdysozoa</taxon>
        <taxon>Arthropoda</taxon>
        <taxon>Chelicerata</taxon>
        <taxon>Arachnida</taxon>
        <taxon>Acari</taxon>
        <taxon>Parasitiformes</taxon>
        <taxon>Ixodida</taxon>
        <taxon>Ixodoidea</taxon>
        <taxon>Ixodidae</taxon>
        <taxon>Ixodinae</taxon>
        <taxon>Ixodes</taxon>
    </lineage>
</organism>
<reference evidence="2" key="1">
    <citation type="submission" date="2019-12" db="EMBL/GenBank/DDBJ databases">
        <title>An insight into the sialome of adult female Ixodes ricinus ticks feeding for 6 days.</title>
        <authorList>
            <person name="Perner J."/>
            <person name="Ribeiro J.M.C."/>
        </authorList>
    </citation>
    <scope>NUCLEOTIDE SEQUENCE</scope>
    <source>
        <strain evidence="2">Semi-engorged</strain>
        <tissue evidence="2">Salivary glands</tissue>
    </source>
</reference>
<proteinExistence type="predicted"/>
<dbReference type="EMBL" id="GIFC01000997">
    <property type="protein sequence ID" value="MXU83080.1"/>
    <property type="molecule type" value="Transcribed_RNA"/>
</dbReference>
<sequence>MLGPILELLLLLFRPALSPGTPSTPGRRLQVHLCALAARRAVRERHLHLVICRMSFNNETSMIGAGHPKLTES</sequence>
<keyword evidence="1" id="KW-0732">Signal</keyword>
<protein>
    <submittedName>
        <fullName evidence="2">Putative secreted protein</fullName>
    </submittedName>
</protein>
<evidence type="ECO:0000313" key="2">
    <source>
        <dbReference type="EMBL" id="MXU83080.1"/>
    </source>
</evidence>
<dbReference type="AlphaFoldDB" id="A0A6B0U2Y8"/>
<evidence type="ECO:0000256" key="1">
    <source>
        <dbReference type="SAM" id="SignalP"/>
    </source>
</evidence>
<feature type="signal peptide" evidence="1">
    <location>
        <begin position="1"/>
        <end position="18"/>
    </location>
</feature>
<feature type="chain" id="PRO_5025370763" evidence="1">
    <location>
        <begin position="19"/>
        <end position="73"/>
    </location>
</feature>